<comment type="similarity">
    <text evidence="1">Belongs to the DDOST 48 kDa subunit family.</text>
</comment>
<dbReference type="Pfam" id="PF03345">
    <property type="entry name" value="OST48_N"/>
    <property type="match status" value="1"/>
</dbReference>
<evidence type="ECO:0000259" key="2">
    <source>
        <dbReference type="Pfam" id="PF03345"/>
    </source>
</evidence>
<reference evidence="3 5" key="1">
    <citation type="journal article" date="2017" name="Nature">
        <title>The sunflower genome provides insights into oil metabolism, flowering and Asterid evolution.</title>
        <authorList>
            <person name="Badouin H."/>
            <person name="Gouzy J."/>
            <person name="Grassa C.J."/>
            <person name="Murat F."/>
            <person name="Staton S.E."/>
            <person name="Cottret L."/>
            <person name="Lelandais-Briere C."/>
            <person name="Owens G.L."/>
            <person name="Carrere S."/>
            <person name="Mayjonade B."/>
            <person name="Legrand L."/>
            <person name="Gill N."/>
            <person name="Kane N.C."/>
            <person name="Bowers J.E."/>
            <person name="Hubner S."/>
            <person name="Bellec A."/>
            <person name="Berard A."/>
            <person name="Berges H."/>
            <person name="Blanchet N."/>
            <person name="Boniface M.C."/>
            <person name="Brunel D."/>
            <person name="Catrice O."/>
            <person name="Chaidir N."/>
            <person name="Claudel C."/>
            <person name="Donnadieu C."/>
            <person name="Faraut T."/>
            <person name="Fievet G."/>
            <person name="Helmstetter N."/>
            <person name="King M."/>
            <person name="Knapp S.J."/>
            <person name="Lai Z."/>
            <person name="Le Paslier M.C."/>
            <person name="Lippi Y."/>
            <person name="Lorenzon L."/>
            <person name="Mandel J.R."/>
            <person name="Marage G."/>
            <person name="Marchand G."/>
            <person name="Marquand E."/>
            <person name="Bret-Mestries E."/>
            <person name="Morien E."/>
            <person name="Nambeesan S."/>
            <person name="Nguyen T."/>
            <person name="Pegot-Espagnet P."/>
            <person name="Pouilly N."/>
            <person name="Raftis F."/>
            <person name="Sallet E."/>
            <person name="Schiex T."/>
            <person name="Thomas J."/>
            <person name="Vandecasteele C."/>
            <person name="Vares D."/>
            <person name="Vear F."/>
            <person name="Vautrin S."/>
            <person name="Crespi M."/>
            <person name="Mangin B."/>
            <person name="Burke J.M."/>
            <person name="Salse J."/>
            <person name="Munos S."/>
            <person name="Vincourt P."/>
            <person name="Rieseberg L.H."/>
            <person name="Langlade N.B."/>
        </authorList>
    </citation>
    <scope>NUCLEOTIDE SEQUENCE [LARGE SCALE GENOMIC DNA]</scope>
    <source>
        <strain evidence="5">cv. SF193</strain>
        <tissue evidence="3">Leaves</tissue>
    </source>
</reference>
<dbReference type="UniPathway" id="UPA00378"/>
<dbReference type="InterPro" id="IPR005013">
    <property type="entry name" value="DDOST_48_kDa_subunit"/>
</dbReference>
<reference evidence="4" key="2">
    <citation type="submission" date="2017-02" db="EMBL/GenBank/DDBJ databases">
        <title>Sunflower complete genome.</title>
        <authorList>
            <person name="Langlade N."/>
            <person name="Munos S."/>
        </authorList>
    </citation>
    <scope>NUCLEOTIDE SEQUENCE [LARGE SCALE GENOMIC DNA]</scope>
    <source>
        <tissue evidence="4">Leaves</tissue>
    </source>
</reference>
<dbReference type="GO" id="GO:0016757">
    <property type="term" value="F:glycosyltransferase activity"/>
    <property type="evidence" value="ECO:0007669"/>
    <property type="project" value="UniProtKB-KW"/>
</dbReference>
<evidence type="ECO:0000313" key="5">
    <source>
        <dbReference type="Proteomes" id="UP000215914"/>
    </source>
</evidence>
<evidence type="ECO:0000313" key="4">
    <source>
        <dbReference type="EMBL" id="OTG31391.1"/>
    </source>
</evidence>
<name>A0A251V9U2_HELAN</name>
<proteinExistence type="inferred from homology"/>
<protein>
    <recommendedName>
        <fullName evidence="1">Dolichyl-diphosphooligosaccharide--protein glycosyltransferase 48 kDa subunit</fullName>
        <shortName evidence="1">Oligosaccharyl transferase 48 kDa subunit</shortName>
    </recommendedName>
</protein>
<sequence length="143" mass="15520">MIYWFGGSLDVVAVLDFVDSGKDLIVAADASASDLIRSIAAECGVDFDEDPSAVVIDHGSYAVSGTEGDHMLIATDDFIKSDVLLGSTKIEVSFCLFYLKNSISVLLFQYIICFLILFHCSLFFLGLSLFYASHLGPRQGQCA</sequence>
<dbReference type="InParanoid" id="A0A251V9U2"/>
<dbReference type="GO" id="GO:0005789">
    <property type="term" value="C:endoplasmic reticulum membrane"/>
    <property type="evidence" value="ECO:0007669"/>
    <property type="project" value="UniProtKB-SubCell"/>
</dbReference>
<gene>
    <name evidence="4" type="ORF">HannXRQ_Chr03g0075101</name>
    <name evidence="3" type="ORF">HanXRQr2_Chr03g0113321</name>
</gene>
<dbReference type="PANTHER" id="PTHR10830">
    <property type="entry name" value="DOLICHYL-DIPHOSPHOOLIGOSACCHARIDE--PROTEIN GLYCOSYLTRANSFERASE 48 KDA SUBUNIT"/>
    <property type="match status" value="1"/>
</dbReference>
<keyword evidence="1" id="KW-0812">Transmembrane</keyword>
<dbReference type="AlphaFoldDB" id="A0A251V9U2"/>
<comment type="subcellular location">
    <subcellularLocation>
        <location evidence="1">Endoplasmic reticulum membrane</location>
        <topology evidence="1">Single-pass type I membrane protein</topology>
    </subcellularLocation>
</comment>
<dbReference type="PANTHER" id="PTHR10830:SF0">
    <property type="entry name" value="DOLICHYL-DIPHOSPHOOLIGOSACCHARIDE--PROTEIN GLYCOSYLTRANSFERASE 48 KDA SUBUNIT"/>
    <property type="match status" value="1"/>
</dbReference>
<evidence type="ECO:0000313" key="3">
    <source>
        <dbReference type="EMBL" id="KAF5814636.1"/>
    </source>
</evidence>
<keyword evidence="3" id="KW-0328">Glycosyltransferase</keyword>
<keyword evidence="5" id="KW-1185">Reference proteome</keyword>
<dbReference type="Proteomes" id="UP000215914">
    <property type="component" value="Chromosome 3"/>
</dbReference>
<keyword evidence="1" id="KW-1133">Transmembrane helix</keyword>
<reference evidence="3" key="3">
    <citation type="submission" date="2020-06" db="EMBL/GenBank/DDBJ databases">
        <title>Helianthus annuus Genome sequencing and assembly Release 2.</title>
        <authorList>
            <person name="Gouzy J."/>
            <person name="Langlade N."/>
            <person name="Munos S."/>
        </authorList>
    </citation>
    <scope>NUCLEOTIDE SEQUENCE</scope>
    <source>
        <tissue evidence="3">Leaves</tissue>
    </source>
</reference>
<comment type="function">
    <text evidence="1">Subunit of the oligosaccharyl transferase (OST) complex that catalyzes the initial transfer of a defined glycan (Glc(3)Man(9)GlcNAc(2) in eukaryotes) from the lipid carrier dolichol-pyrophosphate to an asparagine residue within an Asn-X-Ser/Thr consensus motif in nascent polypeptide chains, the first step in protein N-glycosylation. N-glycosylation occurs cotranslationally and the complex associates with the Sec61 complex at the channel-forming translocon complex that mediates protein translocation across the endoplasmic reticulum (ER).</text>
</comment>
<organism evidence="4 5">
    <name type="scientific">Helianthus annuus</name>
    <name type="common">Common sunflower</name>
    <dbReference type="NCBI Taxonomy" id="4232"/>
    <lineage>
        <taxon>Eukaryota</taxon>
        <taxon>Viridiplantae</taxon>
        <taxon>Streptophyta</taxon>
        <taxon>Embryophyta</taxon>
        <taxon>Tracheophyta</taxon>
        <taxon>Spermatophyta</taxon>
        <taxon>Magnoliopsida</taxon>
        <taxon>eudicotyledons</taxon>
        <taxon>Gunneridae</taxon>
        <taxon>Pentapetalae</taxon>
        <taxon>asterids</taxon>
        <taxon>campanulids</taxon>
        <taxon>Asterales</taxon>
        <taxon>Asteraceae</taxon>
        <taxon>Asteroideae</taxon>
        <taxon>Heliantheae alliance</taxon>
        <taxon>Heliantheae</taxon>
        <taxon>Helianthus</taxon>
    </lineage>
</organism>
<dbReference type="STRING" id="4232.A0A251V9U2"/>
<dbReference type="Gramene" id="mRNA:HanXRQr2_Chr03g0113321">
    <property type="protein sequence ID" value="mRNA:HanXRQr2_Chr03g0113321"/>
    <property type="gene ID" value="HanXRQr2_Chr03g0113321"/>
</dbReference>
<keyword evidence="1" id="KW-0256">Endoplasmic reticulum</keyword>
<keyword evidence="1" id="KW-0472">Membrane</keyword>
<evidence type="ECO:0000256" key="1">
    <source>
        <dbReference type="RuleBase" id="RU361142"/>
    </source>
</evidence>
<keyword evidence="4" id="KW-0808">Transferase</keyword>
<feature type="transmembrane region" description="Helical" evidence="1">
    <location>
        <begin position="107"/>
        <end position="131"/>
    </location>
</feature>
<dbReference type="EMBL" id="CM007892">
    <property type="protein sequence ID" value="OTG31391.1"/>
    <property type="molecule type" value="Genomic_DNA"/>
</dbReference>
<feature type="domain" description="OST48 N-terminal" evidence="2">
    <location>
        <begin position="5"/>
        <end position="84"/>
    </location>
</feature>
<dbReference type="EMBL" id="MNCJ02000318">
    <property type="protein sequence ID" value="KAF5814636.1"/>
    <property type="molecule type" value="Genomic_DNA"/>
</dbReference>
<comment type="subunit">
    <text evidence="1">Component of the oligosaccharyltransferase (OST) complex.</text>
</comment>
<dbReference type="InterPro" id="IPR055457">
    <property type="entry name" value="OST48_N"/>
</dbReference>
<comment type="pathway">
    <text evidence="1">Protein modification; protein glycosylation.</text>
</comment>
<accession>A0A251V9U2</accession>
<dbReference type="GO" id="GO:0018279">
    <property type="term" value="P:protein N-linked glycosylation via asparagine"/>
    <property type="evidence" value="ECO:0007669"/>
    <property type="project" value="UniProtKB-UniRule"/>
</dbReference>